<dbReference type="AlphaFoldDB" id="A0A897N100"/>
<feature type="domain" description="NADPH-dependent FMN reductase-like" evidence="3">
    <location>
        <begin position="5"/>
        <end position="144"/>
    </location>
</feature>
<dbReference type="InterPro" id="IPR029039">
    <property type="entry name" value="Flavoprotein-like_sf"/>
</dbReference>
<dbReference type="PANTHER" id="PTHR30543:SF21">
    <property type="entry name" value="NAD(P)H-DEPENDENT FMN REDUCTASE LOT6"/>
    <property type="match status" value="1"/>
</dbReference>
<dbReference type="KEGG" id="hds:HSR122_0624"/>
<comment type="cofactor">
    <cofactor evidence="1">
        <name>[4Fe-4S] cluster</name>
        <dbReference type="ChEBI" id="CHEBI:49883"/>
    </cofactor>
</comment>
<dbReference type="Proteomes" id="UP000662973">
    <property type="component" value="Chromosome"/>
</dbReference>
<keyword evidence="5" id="KW-1185">Reference proteome</keyword>
<evidence type="ECO:0000256" key="1">
    <source>
        <dbReference type="ARBA" id="ARBA00001966"/>
    </source>
</evidence>
<reference evidence="4 5" key="1">
    <citation type="submission" date="2020-11" db="EMBL/GenBank/DDBJ databases">
        <title>Carbohydrate-dependent, anaerobic sulfur respiration: A novel catabolism in halophilic archaea.</title>
        <authorList>
            <person name="Sorokin D.Y."/>
            <person name="Messina E."/>
            <person name="Smedile F."/>
            <person name="La Cono V."/>
            <person name="Hallsworth J.E."/>
            <person name="Yakimov M.M."/>
        </authorList>
    </citation>
    <scope>NUCLEOTIDE SEQUENCE [LARGE SCALE GENOMIC DNA]</scope>
    <source>
        <strain evidence="4 5">HSR12-2</strain>
    </source>
</reference>
<comment type="similarity">
    <text evidence="2">Belongs to the SsuE family. Isf subfamily.</text>
</comment>
<dbReference type="InterPro" id="IPR005025">
    <property type="entry name" value="FMN_Rdtase-like_dom"/>
</dbReference>
<gene>
    <name evidence="4" type="ORF">HSR122_0624</name>
</gene>
<dbReference type="Gene3D" id="3.40.50.360">
    <property type="match status" value="1"/>
</dbReference>
<name>A0A897N100_9EURY</name>
<dbReference type="PANTHER" id="PTHR30543">
    <property type="entry name" value="CHROMATE REDUCTASE"/>
    <property type="match status" value="1"/>
</dbReference>
<accession>A0A897N100</accession>
<evidence type="ECO:0000259" key="3">
    <source>
        <dbReference type="Pfam" id="PF03358"/>
    </source>
</evidence>
<proteinExistence type="inferred from homology"/>
<sequence>MSEPHVAAIAGSLREDSYTRVALERALRDASAAGASTDLIDLRELELPVFDADAREAGDAPELTRRIREADSILLGTPVYHGSYAAPLKNALDYCGFDEFEKKTVGLLAVAGGSFPITALDHLRSVCRALDCWVIPHQAAVPRASTAIEDGEFVDSDLEARVATLGADAVQYANIEPEPASFESEENVGAGD</sequence>
<dbReference type="GO" id="GO:0005829">
    <property type="term" value="C:cytosol"/>
    <property type="evidence" value="ECO:0007669"/>
    <property type="project" value="TreeGrafter"/>
</dbReference>
<dbReference type="SUPFAM" id="SSF52218">
    <property type="entry name" value="Flavoproteins"/>
    <property type="match status" value="1"/>
</dbReference>
<protein>
    <submittedName>
        <fullName evidence="4">Multimeric flavodoxin WrbA</fullName>
    </submittedName>
</protein>
<dbReference type="Pfam" id="PF03358">
    <property type="entry name" value="FMN_red"/>
    <property type="match status" value="1"/>
</dbReference>
<dbReference type="InterPro" id="IPR050712">
    <property type="entry name" value="NAD(P)H-dep_reductase"/>
</dbReference>
<dbReference type="GeneID" id="68851288"/>
<evidence type="ECO:0000256" key="2">
    <source>
        <dbReference type="ARBA" id="ARBA00038292"/>
    </source>
</evidence>
<evidence type="ECO:0000313" key="5">
    <source>
        <dbReference type="Proteomes" id="UP000662973"/>
    </source>
</evidence>
<dbReference type="GO" id="GO:0016491">
    <property type="term" value="F:oxidoreductase activity"/>
    <property type="evidence" value="ECO:0007669"/>
    <property type="project" value="InterPro"/>
</dbReference>
<dbReference type="GO" id="GO:0010181">
    <property type="term" value="F:FMN binding"/>
    <property type="evidence" value="ECO:0007669"/>
    <property type="project" value="TreeGrafter"/>
</dbReference>
<organism evidence="4 5">
    <name type="scientific">Halapricum desulfuricans</name>
    <dbReference type="NCBI Taxonomy" id="2841257"/>
    <lineage>
        <taxon>Archaea</taxon>
        <taxon>Methanobacteriati</taxon>
        <taxon>Methanobacteriota</taxon>
        <taxon>Stenosarchaea group</taxon>
        <taxon>Halobacteria</taxon>
        <taxon>Halobacteriales</taxon>
        <taxon>Haloarculaceae</taxon>
        <taxon>Halapricum</taxon>
    </lineage>
</organism>
<dbReference type="RefSeq" id="WP_229111199.1">
    <property type="nucleotide sequence ID" value="NZ_CP064788.1"/>
</dbReference>
<evidence type="ECO:0000313" key="4">
    <source>
        <dbReference type="EMBL" id="QSG08030.1"/>
    </source>
</evidence>
<dbReference type="EMBL" id="CP064788">
    <property type="protein sequence ID" value="QSG08030.1"/>
    <property type="molecule type" value="Genomic_DNA"/>
</dbReference>